<sequence>MSMTAKIPRAWAMVLAIVLVLTTAGQATAATAGTAVAKPQRPNIIFFLVDDMSAELLQYMDTVKGLAKGGTTFTGYYVADSLCCPSRATMFTGQFPHNTGVRTNEGYDRGGYRAFAPHEGRTYAAALHQAGYRTGYLGKYINEYPAGAGYKVPAGWDEWHVTAAGGYNEFRYQLTRYIKEETPAARPRDPSDGTYLVDELGQRAVGFIERSRRYAPGEPFFLQVSPFAPHNRVDVKPGDKEPRFPPARRDRPKTKWPAGEFPHGDCGGPDCAGIDVSTLPAFDEDTADKPSWVRREPLGPKLVAELRTDFRNRIRMMQSIDDMVERVLASLTERERRNTYVVFTSDNGFHLGQHRLVRGKTTAYDHDVRVPLLVKRPVAGRQDDLVTDAIAQNVDLFATFLDMAGIDPALRDGRDGRSLLPLIQGRPVRDWRNAALIEHVKPNPLAPGTDPDADPRKVGNPTPPRYAAVRTAGELYVEYKGDPKPEYYNTVTDPHQETNDPGNPRTAELAKVLDDLATCGKPGRTSCWTAAHLR</sequence>
<dbReference type="PANTHER" id="PTHR43108">
    <property type="entry name" value="N-ACETYLGLUCOSAMINE-6-SULFATASE FAMILY MEMBER"/>
    <property type="match status" value="1"/>
</dbReference>
<feature type="signal peptide" evidence="6">
    <location>
        <begin position="1"/>
        <end position="29"/>
    </location>
</feature>
<comment type="similarity">
    <text evidence="1">Belongs to the sulfatase family.</text>
</comment>
<keyword evidence="4" id="KW-0325">Glycoprotein</keyword>
<evidence type="ECO:0000256" key="4">
    <source>
        <dbReference type="ARBA" id="ARBA00023180"/>
    </source>
</evidence>
<dbReference type="Pfam" id="PF00884">
    <property type="entry name" value="Sulfatase"/>
    <property type="match status" value="1"/>
</dbReference>
<comment type="caution">
    <text evidence="8">The sequence shown here is derived from an EMBL/GenBank/DDBJ whole genome shotgun (WGS) entry which is preliminary data.</text>
</comment>
<dbReference type="InterPro" id="IPR024607">
    <property type="entry name" value="Sulfatase_CS"/>
</dbReference>
<dbReference type="CDD" id="cd16147">
    <property type="entry name" value="G6S"/>
    <property type="match status" value="1"/>
</dbReference>
<name>A0A5S4FEW4_9ACTN</name>
<feature type="region of interest" description="Disordered" evidence="5">
    <location>
        <begin position="441"/>
        <end position="466"/>
    </location>
</feature>
<evidence type="ECO:0000256" key="1">
    <source>
        <dbReference type="ARBA" id="ARBA00008779"/>
    </source>
</evidence>
<dbReference type="SUPFAM" id="SSF53649">
    <property type="entry name" value="Alkaline phosphatase-like"/>
    <property type="match status" value="1"/>
</dbReference>
<evidence type="ECO:0000313" key="8">
    <source>
        <dbReference type="EMBL" id="TMR17069.1"/>
    </source>
</evidence>
<dbReference type="OrthoDB" id="9777306at2"/>
<protein>
    <submittedName>
        <fullName evidence="8">Sulfatase</fullName>
    </submittedName>
</protein>
<feature type="region of interest" description="Disordered" evidence="5">
    <location>
        <begin position="232"/>
        <end position="269"/>
    </location>
</feature>
<evidence type="ECO:0000256" key="5">
    <source>
        <dbReference type="SAM" id="MobiDB-lite"/>
    </source>
</evidence>
<dbReference type="AlphaFoldDB" id="A0A5S4FEW4"/>
<dbReference type="PANTHER" id="PTHR43108:SF8">
    <property type="entry name" value="SD21168P"/>
    <property type="match status" value="1"/>
</dbReference>
<evidence type="ECO:0000259" key="7">
    <source>
        <dbReference type="Pfam" id="PF00884"/>
    </source>
</evidence>
<dbReference type="EMBL" id="VCKY01000082">
    <property type="protein sequence ID" value="TMR17069.1"/>
    <property type="molecule type" value="Genomic_DNA"/>
</dbReference>
<feature type="compositionally biased region" description="Basic and acidic residues" evidence="5">
    <location>
        <begin position="232"/>
        <end position="249"/>
    </location>
</feature>
<accession>A0A5S4FEW4</accession>
<dbReference type="Gene3D" id="3.40.720.10">
    <property type="entry name" value="Alkaline Phosphatase, subunit A"/>
    <property type="match status" value="1"/>
</dbReference>
<evidence type="ECO:0000256" key="3">
    <source>
        <dbReference type="ARBA" id="ARBA00022801"/>
    </source>
</evidence>
<dbReference type="InterPro" id="IPR000917">
    <property type="entry name" value="Sulfatase_N"/>
</dbReference>
<keyword evidence="3" id="KW-0378">Hydrolase</keyword>
<dbReference type="InterPro" id="IPR017850">
    <property type="entry name" value="Alkaline_phosphatase_core_sf"/>
</dbReference>
<evidence type="ECO:0000256" key="2">
    <source>
        <dbReference type="ARBA" id="ARBA00022729"/>
    </source>
</evidence>
<evidence type="ECO:0000256" key="6">
    <source>
        <dbReference type="SAM" id="SignalP"/>
    </source>
</evidence>
<reference evidence="8 9" key="1">
    <citation type="submission" date="2019-05" db="EMBL/GenBank/DDBJ databases">
        <title>Draft genome sequence of Nonomuraea turkmeniaca DSM 43926.</title>
        <authorList>
            <person name="Saricaoglu S."/>
            <person name="Isik K."/>
        </authorList>
    </citation>
    <scope>NUCLEOTIDE SEQUENCE [LARGE SCALE GENOMIC DNA]</scope>
    <source>
        <strain evidence="8 9">DSM 43926</strain>
    </source>
</reference>
<dbReference type="GO" id="GO:0016787">
    <property type="term" value="F:hydrolase activity"/>
    <property type="evidence" value="ECO:0007669"/>
    <property type="project" value="UniProtKB-KW"/>
</dbReference>
<organism evidence="8 9">
    <name type="scientific">Nonomuraea turkmeniaca</name>
    <dbReference type="NCBI Taxonomy" id="103838"/>
    <lineage>
        <taxon>Bacteria</taxon>
        <taxon>Bacillati</taxon>
        <taxon>Actinomycetota</taxon>
        <taxon>Actinomycetes</taxon>
        <taxon>Streptosporangiales</taxon>
        <taxon>Streptosporangiaceae</taxon>
        <taxon>Nonomuraea</taxon>
    </lineage>
</organism>
<feature type="domain" description="Sulfatase N-terminal" evidence="7">
    <location>
        <begin position="42"/>
        <end position="406"/>
    </location>
</feature>
<dbReference type="PROSITE" id="PS00523">
    <property type="entry name" value="SULFATASE_1"/>
    <property type="match status" value="1"/>
</dbReference>
<gene>
    <name evidence="8" type="ORF">ETD86_23740</name>
</gene>
<dbReference type="Proteomes" id="UP000309128">
    <property type="component" value="Unassembled WGS sequence"/>
</dbReference>
<proteinExistence type="inferred from homology"/>
<keyword evidence="2 6" id="KW-0732">Signal</keyword>
<keyword evidence="9" id="KW-1185">Reference proteome</keyword>
<feature type="chain" id="PRO_5024348219" evidence="6">
    <location>
        <begin position="30"/>
        <end position="534"/>
    </location>
</feature>
<evidence type="ECO:0000313" key="9">
    <source>
        <dbReference type="Proteomes" id="UP000309128"/>
    </source>
</evidence>